<reference evidence="2 3" key="1">
    <citation type="journal article" date="2024" name="Ann. Entomol. Soc. Am.">
        <title>Genomic analyses of the southern and eastern yellowjacket wasps (Hymenoptera: Vespidae) reveal evolutionary signatures of social life.</title>
        <authorList>
            <person name="Catto M.A."/>
            <person name="Caine P.B."/>
            <person name="Orr S.E."/>
            <person name="Hunt B.G."/>
            <person name="Goodisman M.A.D."/>
        </authorList>
    </citation>
    <scope>NUCLEOTIDE SEQUENCE [LARGE SCALE GENOMIC DNA]</scope>
    <source>
        <strain evidence="2">232</strain>
        <tissue evidence="2">Head and thorax</tissue>
    </source>
</reference>
<dbReference type="AlphaFoldDB" id="A0ABD2BG69"/>
<keyword evidence="1" id="KW-1133">Transmembrane helix</keyword>
<evidence type="ECO:0000313" key="2">
    <source>
        <dbReference type="EMBL" id="KAL2731640.1"/>
    </source>
</evidence>
<dbReference type="EMBL" id="JAYRBN010000076">
    <property type="protein sequence ID" value="KAL2731640.1"/>
    <property type="molecule type" value="Genomic_DNA"/>
</dbReference>
<proteinExistence type="predicted"/>
<evidence type="ECO:0000256" key="1">
    <source>
        <dbReference type="SAM" id="Phobius"/>
    </source>
</evidence>
<accession>A0ABD2BG69</accession>
<keyword evidence="1" id="KW-0472">Membrane</keyword>
<evidence type="ECO:0000313" key="3">
    <source>
        <dbReference type="Proteomes" id="UP001607303"/>
    </source>
</evidence>
<keyword evidence="1" id="KW-0812">Transmembrane</keyword>
<feature type="transmembrane region" description="Helical" evidence="1">
    <location>
        <begin position="37"/>
        <end position="55"/>
    </location>
</feature>
<feature type="transmembrane region" description="Helical" evidence="1">
    <location>
        <begin position="67"/>
        <end position="89"/>
    </location>
</feature>
<dbReference type="Proteomes" id="UP001607303">
    <property type="component" value="Unassembled WGS sequence"/>
</dbReference>
<gene>
    <name evidence="2" type="ORF">V1477_015463</name>
</gene>
<organism evidence="2 3">
    <name type="scientific">Vespula maculifrons</name>
    <name type="common">Eastern yellow jacket</name>
    <name type="synonym">Wasp</name>
    <dbReference type="NCBI Taxonomy" id="7453"/>
    <lineage>
        <taxon>Eukaryota</taxon>
        <taxon>Metazoa</taxon>
        <taxon>Ecdysozoa</taxon>
        <taxon>Arthropoda</taxon>
        <taxon>Hexapoda</taxon>
        <taxon>Insecta</taxon>
        <taxon>Pterygota</taxon>
        <taxon>Neoptera</taxon>
        <taxon>Endopterygota</taxon>
        <taxon>Hymenoptera</taxon>
        <taxon>Apocrita</taxon>
        <taxon>Aculeata</taxon>
        <taxon>Vespoidea</taxon>
        <taxon>Vespidae</taxon>
        <taxon>Vespinae</taxon>
        <taxon>Vespula</taxon>
    </lineage>
</organism>
<comment type="caution">
    <text evidence="2">The sequence shown here is derived from an EMBL/GenBank/DDBJ whole genome shotgun (WGS) entry which is preliminary data.</text>
</comment>
<protein>
    <submittedName>
        <fullName evidence="2">Uncharacterized protein</fullName>
    </submittedName>
</protein>
<sequence length="172" mass="21018">MYKITELCILDFGLNVYHKFYEVPTFKKYSVMKFNRILYLVIEPITVYCTLNTIIRFKLYYYYNYDYYFLHCHYHHYHHFIIIIILIAIEQKIFSKEKRVVICVRGANVFFENVSNIFVNCKNILAKCVKWLSNAYQALDTFHMLYQDKIIVLVIVVRCIEMYYKLLEDLLY</sequence>
<name>A0ABD2BG69_VESMC</name>
<keyword evidence="3" id="KW-1185">Reference proteome</keyword>